<feature type="region of interest" description="Disordered" evidence="1">
    <location>
        <begin position="98"/>
        <end position="128"/>
    </location>
</feature>
<organism evidence="2 3">
    <name type="scientific">Dovyalis caffra</name>
    <dbReference type="NCBI Taxonomy" id="77055"/>
    <lineage>
        <taxon>Eukaryota</taxon>
        <taxon>Viridiplantae</taxon>
        <taxon>Streptophyta</taxon>
        <taxon>Embryophyta</taxon>
        <taxon>Tracheophyta</taxon>
        <taxon>Spermatophyta</taxon>
        <taxon>Magnoliopsida</taxon>
        <taxon>eudicotyledons</taxon>
        <taxon>Gunneridae</taxon>
        <taxon>Pentapetalae</taxon>
        <taxon>rosids</taxon>
        <taxon>fabids</taxon>
        <taxon>Malpighiales</taxon>
        <taxon>Salicaceae</taxon>
        <taxon>Flacourtieae</taxon>
        <taxon>Dovyalis</taxon>
    </lineage>
</organism>
<evidence type="ECO:0000313" key="3">
    <source>
        <dbReference type="Proteomes" id="UP001314170"/>
    </source>
</evidence>
<dbReference type="AlphaFoldDB" id="A0AAV1SQ53"/>
<protein>
    <submittedName>
        <fullName evidence="2">Uncharacterized protein</fullName>
    </submittedName>
</protein>
<name>A0AAV1SQ53_9ROSI</name>
<reference evidence="2 3" key="1">
    <citation type="submission" date="2024-01" db="EMBL/GenBank/DDBJ databases">
        <authorList>
            <person name="Waweru B."/>
        </authorList>
    </citation>
    <scope>NUCLEOTIDE SEQUENCE [LARGE SCALE GENOMIC DNA]</scope>
</reference>
<evidence type="ECO:0000256" key="1">
    <source>
        <dbReference type="SAM" id="MobiDB-lite"/>
    </source>
</evidence>
<dbReference type="Proteomes" id="UP001314170">
    <property type="component" value="Unassembled WGS sequence"/>
</dbReference>
<keyword evidence="3" id="KW-1185">Reference proteome</keyword>
<evidence type="ECO:0000313" key="2">
    <source>
        <dbReference type="EMBL" id="CAK7355749.1"/>
    </source>
</evidence>
<accession>A0AAV1SQ53</accession>
<sequence length="128" mass="14722">MASKLERRREEEKVHQFLMGLDDIIYGTVRSNRSQVIHYLLSTKYIQPWCGKNECAPLLDLRRKEVKLWDLQAQAKSERMWGASSNNSEWVLARDKKGVRANATKTSTSKARPLVSRSGQNGTCRLNE</sequence>
<comment type="caution">
    <text evidence="2">The sequence shown here is derived from an EMBL/GenBank/DDBJ whole genome shotgun (WGS) entry which is preliminary data.</text>
</comment>
<dbReference type="EMBL" id="CAWUPB010001197">
    <property type="protein sequence ID" value="CAK7355749.1"/>
    <property type="molecule type" value="Genomic_DNA"/>
</dbReference>
<gene>
    <name evidence="2" type="ORF">DCAF_LOCUS26009</name>
</gene>
<proteinExistence type="predicted"/>
<feature type="compositionally biased region" description="Polar residues" evidence="1">
    <location>
        <begin position="117"/>
        <end position="128"/>
    </location>
</feature>